<dbReference type="AlphaFoldDB" id="A0A0R0A253"/>
<reference evidence="3 4" key="1">
    <citation type="submission" date="2015-10" db="EMBL/GenBank/DDBJ databases">
        <title>Genome sequencing and analysis of members of genus Stenotrophomonas.</title>
        <authorList>
            <person name="Patil P.P."/>
            <person name="Midha S."/>
            <person name="Patil P.B."/>
        </authorList>
    </citation>
    <scope>NUCLEOTIDE SEQUENCE [LARGE SCALE GENOMIC DNA]</scope>
    <source>
        <strain evidence="3 4">JCM 16536</strain>
    </source>
</reference>
<dbReference type="EMBL" id="LLXU01000108">
    <property type="protein sequence ID" value="KRG39254.1"/>
    <property type="molecule type" value="Genomic_DNA"/>
</dbReference>
<keyword evidence="4" id="KW-1185">Reference proteome</keyword>
<dbReference type="OrthoDB" id="5956287at2"/>
<proteinExistence type="predicted"/>
<keyword evidence="1" id="KW-0732">Signal</keyword>
<evidence type="ECO:0000313" key="4">
    <source>
        <dbReference type="Proteomes" id="UP000051802"/>
    </source>
</evidence>
<evidence type="ECO:0000256" key="1">
    <source>
        <dbReference type="SAM" id="SignalP"/>
    </source>
</evidence>
<dbReference type="STRING" id="676599.ARC20_13865"/>
<organism evidence="3 4">
    <name type="scientific">Stenotrophomonas panacihumi</name>
    <dbReference type="NCBI Taxonomy" id="676599"/>
    <lineage>
        <taxon>Bacteria</taxon>
        <taxon>Pseudomonadati</taxon>
        <taxon>Pseudomonadota</taxon>
        <taxon>Gammaproteobacteria</taxon>
        <taxon>Lysobacterales</taxon>
        <taxon>Lysobacteraceae</taxon>
        <taxon>Stenotrophomonas</taxon>
    </lineage>
</organism>
<name>A0A0R0A253_9GAMM</name>
<feature type="chain" id="PRO_5006390148" description="DUF4124 domain-containing protein" evidence="1">
    <location>
        <begin position="26"/>
        <end position="211"/>
    </location>
</feature>
<comment type="caution">
    <text evidence="3">The sequence shown here is derived from an EMBL/GenBank/DDBJ whole genome shotgun (WGS) entry which is preliminary data.</text>
</comment>
<dbReference type="Proteomes" id="UP000051802">
    <property type="component" value="Unassembled WGS sequence"/>
</dbReference>
<feature type="signal peptide" evidence="1">
    <location>
        <begin position="1"/>
        <end position="25"/>
    </location>
</feature>
<feature type="domain" description="DUF4124" evidence="2">
    <location>
        <begin position="16"/>
        <end position="47"/>
    </location>
</feature>
<sequence length="211" mass="22928">MRTRLLIPALLSAFVLLLPAPGAHAQATVNRCVGADGQTVFSDRRCEDLGTTTRMPPAALRDGETGLYRYGCPRRLSELVGLLRTAVETHDVNRLSSLYLWGDVSDATANRVLSQLEAIADRTLVDIAPMYPAETAEAYVPVAAPDMAESTGGYVPPDNSAATAMVEAPLAPATRPRPWGLRLEQVMANGSTPARTVLRLRRQYNCFWVSF</sequence>
<dbReference type="RefSeq" id="WP_057648166.1">
    <property type="nucleotide sequence ID" value="NZ_LLXU01000108.1"/>
</dbReference>
<accession>A0A0R0A253</accession>
<dbReference type="InterPro" id="IPR025392">
    <property type="entry name" value="DUF4124"/>
</dbReference>
<evidence type="ECO:0000313" key="3">
    <source>
        <dbReference type="EMBL" id="KRG39254.1"/>
    </source>
</evidence>
<evidence type="ECO:0000259" key="2">
    <source>
        <dbReference type="Pfam" id="PF13511"/>
    </source>
</evidence>
<gene>
    <name evidence="3" type="ORF">ARC20_13865</name>
</gene>
<protein>
    <recommendedName>
        <fullName evidence="2">DUF4124 domain-containing protein</fullName>
    </recommendedName>
</protein>
<dbReference type="Pfam" id="PF13511">
    <property type="entry name" value="DUF4124"/>
    <property type="match status" value="1"/>
</dbReference>